<name>A0A7S6L0K5_9CAUD</name>
<protein>
    <submittedName>
        <fullName evidence="1">Uncharacterized protein</fullName>
    </submittedName>
</protein>
<reference evidence="1 2" key="1">
    <citation type="journal article" date="2021" name="Arch.">
        <title>Characterization of bacteriophage T7-Ah reveals its lytic activity against a subset of both mesophilic and psychrophilic Aeromonas salmonicida strains.</title>
        <authorList>
            <person name="Leduc G.R."/>
            <person name="Paquet V.E."/>
            <person name="Vincent A.T."/>
            <person name="Charette S.J."/>
        </authorList>
    </citation>
    <scope>NUCLEOTIDE SEQUENCE [LARGE SCALE GENOMIC DNA]</scope>
</reference>
<organism evidence="1 2">
    <name type="scientific">Aeromonas phage T7-Ah</name>
    <dbReference type="NCBI Taxonomy" id="2759196"/>
    <lineage>
        <taxon>Viruses</taxon>
        <taxon>Duplodnaviria</taxon>
        <taxon>Heunggongvirae</taxon>
        <taxon>Uroviricota</taxon>
        <taxon>Caudoviricetes</taxon>
        <taxon>Autographivirales</taxon>
        <taxon>Autotranscriptaviridae</taxon>
        <taxon>Studiervirinae</taxon>
        <taxon>Armandvirus</taxon>
        <taxon>Armandvirus T7Ah</taxon>
    </lineage>
</organism>
<evidence type="ECO:0000313" key="2">
    <source>
        <dbReference type="Proteomes" id="UP000595970"/>
    </source>
</evidence>
<dbReference type="EMBL" id="MT740748">
    <property type="protein sequence ID" value="QOC54761.1"/>
    <property type="molecule type" value="Genomic_DNA"/>
</dbReference>
<sequence>MFDSLQDPLFELDDYEKVPIISKELTEYLANEFSADVHIARGLLKDPNVIRSESYLLGFLAGLQYAQQTVNVLLANQDAKFLEE</sequence>
<dbReference type="Proteomes" id="UP000595970">
    <property type="component" value="Segment"/>
</dbReference>
<proteinExistence type="predicted"/>
<dbReference type="Pfam" id="PF10911">
    <property type="entry name" value="T7-like_Y65"/>
    <property type="match status" value="1"/>
</dbReference>
<evidence type="ECO:0000313" key="1">
    <source>
        <dbReference type="EMBL" id="QOC54761.1"/>
    </source>
</evidence>
<accession>A0A7S6L0K5</accession>
<keyword evidence="2" id="KW-1185">Reference proteome</keyword>
<dbReference type="InterPro" id="IPR020121">
    <property type="entry name" value="Phage_T7-like_6.5"/>
</dbReference>